<comment type="caution">
    <text evidence="3">The sequence shown here is derived from an EMBL/GenBank/DDBJ whole genome shotgun (WGS) entry which is preliminary data.</text>
</comment>
<evidence type="ECO:0000256" key="1">
    <source>
        <dbReference type="HAMAP-Rule" id="MF_01966"/>
    </source>
</evidence>
<dbReference type="Pfam" id="PF03853">
    <property type="entry name" value="YjeF_N"/>
    <property type="match status" value="1"/>
</dbReference>
<comment type="function">
    <text evidence="1">Catalyzes the epimerization of the S- and R-forms of NAD(P)HX, a damaged form of NAD(P)H that is a result of enzymatic or heat-dependent hydration. This is a prerequisite for the S-specific NAD(P)H-hydrate dehydratase to allow the repair of both epimers of NAD(P)HX.</text>
</comment>
<dbReference type="InterPro" id="IPR004443">
    <property type="entry name" value="YjeF_N_dom"/>
</dbReference>
<feature type="binding site" evidence="1">
    <location>
        <position position="60"/>
    </location>
    <ligand>
        <name>K(+)</name>
        <dbReference type="ChEBI" id="CHEBI:29103"/>
    </ligand>
</feature>
<accession>A0A5C5YMS1</accession>
<comment type="similarity">
    <text evidence="1">Belongs to the NnrE/AIBP family.</text>
</comment>
<dbReference type="Gene3D" id="3.40.50.10260">
    <property type="entry name" value="YjeF N-terminal domain"/>
    <property type="match status" value="1"/>
</dbReference>
<gene>
    <name evidence="3" type="primary">nnr_2</name>
    <name evidence="1" type="synonym">nnrE</name>
    <name evidence="3" type="ORF">CA13_67140</name>
</gene>
<feature type="binding site" evidence="1">
    <location>
        <begin position="132"/>
        <end position="138"/>
    </location>
    <ligand>
        <name>(6S)-NADPHX</name>
        <dbReference type="ChEBI" id="CHEBI:64076"/>
    </ligand>
</feature>
<dbReference type="RefSeq" id="WP_146404028.1">
    <property type="nucleotide sequence ID" value="NZ_SJPJ01000002.1"/>
</dbReference>
<comment type="caution">
    <text evidence="1">Lacks conserved residue(s) required for the propagation of feature annotation.</text>
</comment>
<keyword evidence="1" id="KW-0547">Nucleotide-binding</keyword>
<dbReference type="AlphaFoldDB" id="A0A5C5YMS1"/>
<dbReference type="GO" id="GO:0052856">
    <property type="term" value="F:NAD(P)HX epimerase activity"/>
    <property type="evidence" value="ECO:0007669"/>
    <property type="project" value="UniProtKB-UniRule"/>
</dbReference>
<keyword evidence="1" id="KW-0521">NADP</keyword>
<proteinExistence type="inferred from homology"/>
<dbReference type="EMBL" id="SJPJ01000002">
    <property type="protein sequence ID" value="TWT76222.1"/>
    <property type="molecule type" value="Genomic_DNA"/>
</dbReference>
<feature type="binding site" evidence="1">
    <location>
        <position position="128"/>
    </location>
    <ligand>
        <name>K(+)</name>
        <dbReference type="ChEBI" id="CHEBI:29103"/>
    </ligand>
</feature>
<reference evidence="3 4" key="1">
    <citation type="submission" date="2019-02" db="EMBL/GenBank/DDBJ databases">
        <title>Deep-cultivation of Planctomycetes and their phenomic and genomic characterization uncovers novel biology.</title>
        <authorList>
            <person name="Wiegand S."/>
            <person name="Jogler M."/>
            <person name="Boedeker C."/>
            <person name="Pinto D."/>
            <person name="Vollmers J."/>
            <person name="Rivas-Marin E."/>
            <person name="Kohn T."/>
            <person name="Peeters S.H."/>
            <person name="Heuer A."/>
            <person name="Rast P."/>
            <person name="Oberbeckmann S."/>
            <person name="Bunk B."/>
            <person name="Jeske O."/>
            <person name="Meyerdierks A."/>
            <person name="Storesund J.E."/>
            <person name="Kallscheuer N."/>
            <person name="Luecker S."/>
            <person name="Lage O.M."/>
            <person name="Pohl T."/>
            <person name="Merkel B.J."/>
            <person name="Hornburger P."/>
            <person name="Mueller R.-W."/>
            <person name="Bruemmer F."/>
            <person name="Labrenz M."/>
            <person name="Spormann A.M."/>
            <person name="Op Den Camp H."/>
            <person name="Overmann J."/>
            <person name="Amann R."/>
            <person name="Jetten M.S.M."/>
            <person name="Mascher T."/>
            <person name="Medema M.H."/>
            <person name="Devos D.P."/>
            <person name="Kaster A.-K."/>
            <person name="Ovreas L."/>
            <person name="Rohde M."/>
            <person name="Galperin M.Y."/>
            <person name="Jogler C."/>
        </authorList>
    </citation>
    <scope>NUCLEOTIDE SEQUENCE [LARGE SCALE GENOMIC DNA]</scope>
    <source>
        <strain evidence="3 4">CA13</strain>
    </source>
</reference>
<dbReference type="InterPro" id="IPR036652">
    <property type="entry name" value="YjeF_N_dom_sf"/>
</dbReference>
<feature type="binding site" evidence="1">
    <location>
        <position position="164"/>
    </location>
    <ligand>
        <name>K(+)</name>
        <dbReference type="ChEBI" id="CHEBI:29103"/>
    </ligand>
</feature>
<organism evidence="3 4">
    <name type="scientific">Novipirellula herctigrandis</name>
    <dbReference type="NCBI Taxonomy" id="2527986"/>
    <lineage>
        <taxon>Bacteria</taxon>
        <taxon>Pseudomonadati</taxon>
        <taxon>Planctomycetota</taxon>
        <taxon>Planctomycetia</taxon>
        <taxon>Pirellulales</taxon>
        <taxon>Pirellulaceae</taxon>
        <taxon>Novipirellula</taxon>
    </lineage>
</organism>
<dbReference type="GO" id="GO:0046872">
    <property type="term" value="F:metal ion binding"/>
    <property type="evidence" value="ECO:0007669"/>
    <property type="project" value="UniProtKB-KW"/>
</dbReference>
<dbReference type="GO" id="GO:0000166">
    <property type="term" value="F:nucleotide binding"/>
    <property type="evidence" value="ECO:0007669"/>
    <property type="project" value="UniProtKB-KW"/>
</dbReference>
<feature type="binding site" evidence="1">
    <location>
        <position position="143"/>
    </location>
    <ligand>
        <name>(6S)-NADPHX</name>
        <dbReference type="ChEBI" id="CHEBI:64076"/>
    </ligand>
</feature>
<evidence type="ECO:0000313" key="4">
    <source>
        <dbReference type="Proteomes" id="UP000315010"/>
    </source>
</evidence>
<dbReference type="Proteomes" id="UP000315010">
    <property type="component" value="Unassembled WGS sequence"/>
</dbReference>
<keyword evidence="1" id="KW-0630">Potassium</keyword>
<keyword evidence="1" id="KW-0520">NAD</keyword>
<comment type="cofactor">
    <cofactor evidence="1">
        <name>K(+)</name>
        <dbReference type="ChEBI" id="CHEBI:29103"/>
    </cofactor>
    <text evidence="1">Binds 1 potassium ion per subunit.</text>
</comment>
<feature type="domain" description="YjeF N-terminal" evidence="2">
    <location>
        <begin position="11"/>
        <end position="218"/>
    </location>
</feature>
<dbReference type="PROSITE" id="PS51385">
    <property type="entry name" value="YJEF_N"/>
    <property type="match status" value="1"/>
</dbReference>
<protein>
    <recommendedName>
        <fullName evidence="1">NAD(P)H-hydrate epimerase</fullName>
        <ecNumber evidence="1">5.1.99.6</ecNumber>
    </recommendedName>
    <alternativeName>
        <fullName evidence="1">NAD(P)HX epimerase</fullName>
    </alternativeName>
</protein>
<keyword evidence="4" id="KW-1185">Reference proteome</keyword>
<comment type="catalytic activity">
    <reaction evidence="1">
        <text>(6R)-NADPHX = (6S)-NADPHX</text>
        <dbReference type="Rhea" id="RHEA:32227"/>
        <dbReference type="ChEBI" id="CHEBI:64076"/>
        <dbReference type="ChEBI" id="CHEBI:64077"/>
        <dbReference type="EC" id="5.1.99.6"/>
    </reaction>
</comment>
<dbReference type="SUPFAM" id="SSF64153">
    <property type="entry name" value="YjeF N-terminal domain-like"/>
    <property type="match status" value="1"/>
</dbReference>
<evidence type="ECO:0000259" key="2">
    <source>
        <dbReference type="PROSITE" id="PS51385"/>
    </source>
</evidence>
<dbReference type="HAMAP" id="MF_01966">
    <property type="entry name" value="NADHX_epimerase"/>
    <property type="match status" value="1"/>
</dbReference>
<feature type="binding site" evidence="1">
    <location>
        <position position="161"/>
    </location>
    <ligand>
        <name>(6S)-NADPHX</name>
        <dbReference type="ChEBI" id="CHEBI:64076"/>
    </ligand>
</feature>
<dbReference type="EC" id="5.1.99.6" evidence="1"/>
<dbReference type="NCBIfam" id="TIGR00197">
    <property type="entry name" value="yjeF_nterm"/>
    <property type="match status" value="1"/>
</dbReference>
<dbReference type="OrthoDB" id="9806925at2"/>
<comment type="catalytic activity">
    <reaction evidence="1">
        <text>(6R)-NADHX = (6S)-NADHX</text>
        <dbReference type="Rhea" id="RHEA:32215"/>
        <dbReference type="ChEBI" id="CHEBI:64074"/>
        <dbReference type="ChEBI" id="CHEBI:64075"/>
        <dbReference type="EC" id="5.1.99.6"/>
    </reaction>
</comment>
<keyword evidence="1" id="KW-0413">Isomerase</keyword>
<keyword evidence="1" id="KW-0479">Metal-binding</keyword>
<evidence type="ECO:0000313" key="3">
    <source>
        <dbReference type="EMBL" id="TWT76222.1"/>
    </source>
</evidence>
<sequence>MNLRPLSCDEVRQVDKTAIETFGMSGLVLMENAGRGAAERIAAIVPTNDPITILCGKGNNAGDGYVIARHLERLGRQVTILSIVDLESLSGDAKVNAEIARKADIEINIANSTESLKQPIETAKALVDCLLGTGAQGPLRGLYAEAVRVANASSAMRIAIDVPSGLNVDTGEPGEPTFQAAWTLSFVAEKIGFTRKSAKPFVGCVGVVSIGIPQKLLDQIQVGTDQQ</sequence>
<name>A0A5C5YMS1_9BACT</name>